<dbReference type="GO" id="GO:0051301">
    <property type="term" value="P:cell division"/>
    <property type="evidence" value="ECO:0007669"/>
    <property type="project" value="UniProtKB-KW"/>
</dbReference>
<evidence type="ECO:0000256" key="13">
    <source>
        <dbReference type="RuleBase" id="RU004196"/>
    </source>
</evidence>
<comment type="caution">
    <text evidence="15">The sequence shown here is derived from an EMBL/GenBank/DDBJ whole genome shotgun (WGS) entry which is preliminary data.</text>
</comment>
<dbReference type="GO" id="GO:0003677">
    <property type="term" value="F:DNA binding"/>
    <property type="evidence" value="ECO:0007669"/>
    <property type="project" value="InterPro"/>
</dbReference>
<accession>A0A0G1RJ01</accession>
<dbReference type="NCBIfam" id="TIGR00574">
    <property type="entry name" value="dnl1"/>
    <property type="match status" value="1"/>
</dbReference>
<evidence type="ECO:0000256" key="10">
    <source>
        <dbReference type="ARBA" id="ARBA00023306"/>
    </source>
</evidence>
<dbReference type="InterPro" id="IPR036599">
    <property type="entry name" value="DNA_ligase_N_sf"/>
</dbReference>
<evidence type="ECO:0000256" key="2">
    <source>
        <dbReference type="ARBA" id="ARBA00022598"/>
    </source>
</evidence>
<keyword evidence="4" id="KW-0235">DNA replication</keyword>
<dbReference type="InterPro" id="IPR012309">
    <property type="entry name" value="DNA_ligase_ATP-dep_C"/>
</dbReference>
<dbReference type="GO" id="GO:0071897">
    <property type="term" value="P:DNA biosynthetic process"/>
    <property type="evidence" value="ECO:0007669"/>
    <property type="project" value="InterPro"/>
</dbReference>
<proteinExistence type="inferred from homology"/>
<organism evidence="15 16">
    <name type="scientific">candidate division WWE3 bacterium GW2011_GWB1_47_11</name>
    <dbReference type="NCBI Taxonomy" id="1619117"/>
    <lineage>
        <taxon>Bacteria</taxon>
        <taxon>Katanobacteria</taxon>
    </lineage>
</organism>
<dbReference type="PROSITE" id="PS00697">
    <property type="entry name" value="DNA_LIGASE_A1"/>
    <property type="match status" value="1"/>
</dbReference>
<dbReference type="InterPro" id="IPR050191">
    <property type="entry name" value="ATP-dep_DNA_ligase"/>
</dbReference>
<dbReference type="InterPro" id="IPR000977">
    <property type="entry name" value="DNA_ligase_ATP-dep"/>
</dbReference>
<dbReference type="GO" id="GO:0006281">
    <property type="term" value="P:DNA repair"/>
    <property type="evidence" value="ECO:0007669"/>
    <property type="project" value="UniProtKB-KW"/>
</dbReference>
<dbReference type="PROSITE" id="PS00333">
    <property type="entry name" value="DNA_LIGASE_A2"/>
    <property type="match status" value="1"/>
</dbReference>
<evidence type="ECO:0000256" key="11">
    <source>
        <dbReference type="ARBA" id="ARBA00034003"/>
    </source>
</evidence>
<dbReference type="GO" id="GO:0006273">
    <property type="term" value="P:lagging strand elongation"/>
    <property type="evidence" value="ECO:0007669"/>
    <property type="project" value="TreeGrafter"/>
</dbReference>
<evidence type="ECO:0000256" key="8">
    <source>
        <dbReference type="ARBA" id="ARBA00023172"/>
    </source>
</evidence>
<reference evidence="15 16" key="1">
    <citation type="journal article" date="2015" name="Nature">
        <title>rRNA introns, odd ribosomes, and small enigmatic genomes across a large radiation of phyla.</title>
        <authorList>
            <person name="Brown C.T."/>
            <person name="Hug L.A."/>
            <person name="Thomas B.C."/>
            <person name="Sharon I."/>
            <person name="Castelle C.J."/>
            <person name="Singh A."/>
            <person name="Wilkins M.J."/>
            <person name="Williams K.H."/>
            <person name="Banfield J.F."/>
        </authorList>
    </citation>
    <scope>NUCLEOTIDE SEQUENCE [LARGE SCALE GENOMIC DNA]</scope>
</reference>
<keyword evidence="8 12" id="KW-0233">DNA recombination</keyword>
<keyword evidence="5 12" id="KW-0547">Nucleotide-binding</keyword>
<feature type="domain" description="ATP-dependent DNA ligase family profile" evidence="14">
    <location>
        <begin position="344"/>
        <end position="478"/>
    </location>
</feature>
<comment type="catalytic activity">
    <reaction evidence="11 12">
        <text>ATP + (deoxyribonucleotide)n-3'-hydroxyl + 5'-phospho-(deoxyribonucleotide)m = (deoxyribonucleotide)n+m + AMP + diphosphate.</text>
        <dbReference type="EC" id="6.5.1.1"/>
    </reaction>
</comment>
<keyword evidence="10" id="KW-0131">Cell cycle</keyword>
<evidence type="ECO:0000256" key="4">
    <source>
        <dbReference type="ARBA" id="ARBA00022705"/>
    </source>
</evidence>
<dbReference type="GO" id="GO:0006310">
    <property type="term" value="P:DNA recombination"/>
    <property type="evidence" value="ECO:0007669"/>
    <property type="project" value="UniProtKB-KW"/>
</dbReference>
<keyword evidence="7 12" id="KW-0067">ATP-binding</keyword>
<dbReference type="Gene3D" id="2.40.50.140">
    <property type="entry name" value="Nucleic acid-binding proteins"/>
    <property type="match status" value="1"/>
</dbReference>
<dbReference type="Pfam" id="PF01068">
    <property type="entry name" value="DNA_ligase_A_M"/>
    <property type="match status" value="2"/>
</dbReference>
<dbReference type="EC" id="6.5.1.1" evidence="12"/>
<keyword evidence="9 12" id="KW-0234">DNA repair</keyword>
<dbReference type="InterPro" id="IPR012340">
    <property type="entry name" value="NA-bd_OB-fold"/>
</dbReference>
<dbReference type="PROSITE" id="PS50160">
    <property type="entry name" value="DNA_LIGASE_A3"/>
    <property type="match status" value="1"/>
</dbReference>
<evidence type="ECO:0000256" key="1">
    <source>
        <dbReference type="ARBA" id="ARBA00007572"/>
    </source>
</evidence>
<dbReference type="InterPro" id="IPR016059">
    <property type="entry name" value="DNA_ligase_ATP-dep_CS"/>
</dbReference>
<evidence type="ECO:0000256" key="9">
    <source>
        <dbReference type="ARBA" id="ARBA00023204"/>
    </source>
</evidence>
<sequence>MQFKRFSQYLQRLEETTKRLEITGILTELIKELTSEETDKAIYLSLGYLRAPYETQIFGMADKMVMTALEQTFGVKRPTIEGVYKKEGDLGDVAYTLAVNSHNGILSITEVYDKLLEIAKSTGSGSQERKIAKLAELLKHLGDVSSKYVIRMVLGTTRLGFTELTVIDALSNFLAGDKSLKSSIESKHNARPDVAYIAKKIKQYGAKGIEKIDIELGIPIRPQLAQRAADTNEILERMTETWVEYKFDGTRVQLHMDKNRPAQEPLEQQPLLENGVPDFFVKTYTRNLNETTHQFPDIIEAAKTQINAESVILDGEAIGYDKITGRFLPLQETIQRKRKHDVLELSKQIPLKYVVFDLIYHNGKSLINTPLAERRKFLDDIIKPGSVLEIAPHILTKDEKELAHFFKKAKSESFEGIVAKNPASGYEAGARAYSWIKLKREESENLDDTVDCVVLGYYFGKGARAVFGIGGFLVGVYDSKEDVFKTVSKIGTGLKDDEWVYLRKECNKIKVKQPPKNVVVAKALYPNVWTQPKIVVAARADEITTSSVHTAGHALRNPRLMAFRTDKAARDATTLDELNKLYKLQKHVVPLDHG</sequence>
<keyword evidence="3" id="KW-0132">Cell division</keyword>
<dbReference type="InterPro" id="IPR012308">
    <property type="entry name" value="DNA_ligase_ATP-dep_N"/>
</dbReference>
<dbReference type="GO" id="GO:0005524">
    <property type="term" value="F:ATP binding"/>
    <property type="evidence" value="ECO:0007669"/>
    <property type="project" value="UniProtKB-KW"/>
</dbReference>
<dbReference type="Pfam" id="PF04679">
    <property type="entry name" value="DNA_ligase_A_C"/>
    <property type="match status" value="1"/>
</dbReference>
<dbReference type="SUPFAM" id="SSF50249">
    <property type="entry name" value="Nucleic acid-binding proteins"/>
    <property type="match status" value="1"/>
</dbReference>
<dbReference type="InterPro" id="IPR012310">
    <property type="entry name" value="DNA_ligase_ATP-dep_cent"/>
</dbReference>
<evidence type="ECO:0000256" key="6">
    <source>
        <dbReference type="ARBA" id="ARBA00022763"/>
    </source>
</evidence>
<keyword evidence="2 12" id="KW-0436">Ligase</keyword>
<name>A0A0G1RJ01_UNCKA</name>
<dbReference type="EMBL" id="LCNN01000024">
    <property type="protein sequence ID" value="KKU57057.1"/>
    <property type="molecule type" value="Genomic_DNA"/>
</dbReference>
<evidence type="ECO:0000259" key="14">
    <source>
        <dbReference type="PROSITE" id="PS50160"/>
    </source>
</evidence>
<evidence type="ECO:0000256" key="5">
    <source>
        <dbReference type="ARBA" id="ARBA00022741"/>
    </source>
</evidence>
<dbReference type="Gene3D" id="3.30.470.30">
    <property type="entry name" value="DNA ligase/mRNA capping enzyme"/>
    <property type="match status" value="1"/>
</dbReference>
<dbReference type="CDD" id="cd07901">
    <property type="entry name" value="Adenylation_DNA_ligase_Arch_LigB"/>
    <property type="match status" value="1"/>
</dbReference>
<comment type="similarity">
    <text evidence="1 13">Belongs to the ATP-dependent DNA ligase family.</text>
</comment>
<dbReference type="GO" id="GO:0003910">
    <property type="term" value="F:DNA ligase (ATP) activity"/>
    <property type="evidence" value="ECO:0007669"/>
    <property type="project" value="UniProtKB-EC"/>
</dbReference>
<dbReference type="SUPFAM" id="SSF56091">
    <property type="entry name" value="DNA ligase/mRNA capping enzyme, catalytic domain"/>
    <property type="match status" value="1"/>
</dbReference>
<gene>
    <name evidence="15" type="ORF">UX79_C0024G0006</name>
</gene>
<evidence type="ECO:0000256" key="3">
    <source>
        <dbReference type="ARBA" id="ARBA00022618"/>
    </source>
</evidence>
<keyword evidence="6 12" id="KW-0227">DNA damage</keyword>
<dbReference type="Gene3D" id="1.10.3260.10">
    <property type="entry name" value="DNA ligase, ATP-dependent, N-terminal domain"/>
    <property type="match status" value="1"/>
</dbReference>
<dbReference type="Pfam" id="PF04675">
    <property type="entry name" value="DNA_ligase_A_N"/>
    <property type="match status" value="1"/>
</dbReference>
<dbReference type="SUPFAM" id="SSF117018">
    <property type="entry name" value="ATP-dependent DNA ligase DNA-binding domain"/>
    <property type="match status" value="1"/>
</dbReference>
<dbReference type="AlphaFoldDB" id="A0A0G1RJ01"/>
<dbReference type="PANTHER" id="PTHR45674:SF4">
    <property type="entry name" value="DNA LIGASE 1"/>
    <property type="match status" value="1"/>
</dbReference>
<evidence type="ECO:0000313" key="15">
    <source>
        <dbReference type="EMBL" id="KKU57057.1"/>
    </source>
</evidence>
<dbReference type="Proteomes" id="UP000034684">
    <property type="component" value="Unassembled WGS sequence"/>
</dbReference>
<evidence type="ECO:0000313" key="16">
    <source>
        <dbReference type="Proteomes" id="UP000034684"/>
    </source>
</evidence>
<protein>
    <recommendedName>
        <fullName evidence="12">DNA ligase</fullName>
        <ecNumber evidence="12">6.5.1.1</ecNumber>
    </recommendedName>
</protein>
<evidence type="ECO:0000256" key="12">
    <source>
        <dbReference type="RuleBase" id="RU000617"/>
    </source>
</evidence>
<dbReference type="PANTHER" id="PTHR45674">
    <property type="entry name" value="DNA LIGASE 1/3 FAMILY MEMBER"/>
    <property type="match status" value="1"/>
</dbReference>
<evidence type="ECO:0000256" key="7">
    <source>
        <dbReference type="ARBA" id="ARBA00022840"/>
    </source>
</evidence>